<protein>
    <submittedName>
        <fullName evidence="2">Uncharacterized protein</fullName>
    </submittedName>
</protein>
<keyword evidence="1" id="KW-1133">Transmembrane helix</keyword>
<keyword evidence="1" id="KW-0812">Transmembrane</keyword>
<keyword evidence="3" id="KW-1185">Reference proteome</keyword>
<evidence type="ECO:0000313" key="3">
    <source>
        <dbReference type="Proteomes" id="UP001211894"/>
    </source>
</evidence>
<accession>A0ABT4X763</accession>
<keyword evidence="1" id="KW-0472">Membrane</keyword>
<dbReference type="Proteomes" id="UP001211894">
    <property type="component" value="Unassembled WGS sequence"/>
</dbReference>
<evidence type="ECO:0000313" key="2">
    <source>
        <dbReference type="EMBL" id="MDA7028129.1"/>
    </source>
</evidence>
<feature type="transmembrane region" description="Helical" evidence="1">
    <location>
        <begin position="6"/>
        <end position="21"/>
    </location>
</feature>
<name>A0ABT4X763_9BACI</name>
<organism evidence="2 3">
    <name type="scientific">Bacillus changyiensis</name>
    <dbReference type="NCBI Taxonomy" id="3004103"/>
    <lineage>
        <taxon>Bacteria</taxon>
        <taxon>Bacillati</taxon>
        <taxon>Bacillota</taxon>
        <taxon>Bacilli</taxon>
        <taxon>Bacillales</taxon>
        <taxon>Bacillaceae</taxon>
        <taxon>Bacillus</taxon>
    </lineage>
</organism>
<sequence>MYHFIIVLVYILLMGIIRNTLKKAKTDEAGRPGRLLISFHLGQTLFLKISLPMAADFL</sequence>
<proteinExistence type="predicted"/>
<reference evidence="2 3" key="1">
    <citation type="submission" date="2023-01" db="EMBL/GenBank/DDBJ databases">
        <title>Bacillus changyiensis sp. nov., isolated from a coastal deposit.</title>
        <authorList>
            <person name="Xiao G."/>
            <person name="Lai Q."/>
            <person name="Hu Z."/>
            <person name="Shao Z."/>
        </authorList>
    </citation>
    <scope>NUCLEOTIDE SEQUENCE [LARGE SCALE GENOMIC DNA]</scope>
    <source>
        <strain evidence="2 3">CLL-7-23</strain>
    </source>
</reference>
<evidence type="ECO:0000256" key="1">
    <source>
        <dbReference type="SAM" id="Phobius"/>
    </source>
</evidence>
<comment type="caution">
    <text evidence="2">The sequence shown here is derived from an EMBL/GenBank/DDBJ whole genome shotgun (WGS) entry which is preliminary data.</text>
</comment>
<dbReference type="EMBL" id="JAQKAB010000012">
    <property type="protein sequence ID" value="MDA7028129.1"/>
    <property type="molecule type" value="Genomic_DNA"/>
</dbReference>
<gene>
    <name evidence="2" type="ORF">PJ311_16265</name>
</gene>
<dbReference type="RefSeq" id="WP_271341939.1">
    <property type="nucleotide sequence ID" value="NZ_JAQKAB010000012.1"/>
</dbReference>